<dbReference type="EMBL" id="JARKNE010000001">
    <property type="protein sequence ID" value="KAK5846715.1"/>
    <property type="molecule type" value="Genomic_DNA"/>
</dbReference>
<proteinExistence type="predicted"/>
<reference evidence="2 3" key="1">
    <citation type="submission" date="2023-03" db="EMBL/GenBank/DDBJ databases">
        <title>WGS of Gossypium arboreum.</title>
        <authorList>
            <person name="Yu D."/>
        </authorList>
    </citation>
    <scope>NUCLEOTIDE SEQUENCE [LARGE SCALE GENOMIC DNA]</scope>
    <source>
        <tissue evidence="2">Leaf</tissue>
    </source>
</reference>
<organism evidence="2 3">
    <name type="scientific">Gossypium arboreum</name>
    <name type="common">Tree cotton</name>
    <name type="synonym">Gossypium nanking</name>
    <dbReference type="NCBI Taxonomy" id="29729"/>
    <lineage>
        <taxon>Eukaryota</taxon>
        <taxon>Viridiplantae</taxon>
        <taxon>Streptophyta</taxon>
        <taxon>Embryophyta</taxon>
        <taxon>Tracheophyta</taxon>
        <taxon>Spermatophyta</taxon>
        <taxon>Magnoliopsida</taxon>
        <taxon>eudicotyledons</taxon>
        <taxon>Gunneridae</taxon>
        <taxon>Pentapetalae</taxon>
        <taxon>rosids</taxon>
        <taxon>malvids</taxon>
        <taxon>Malvales</taxon>
        <taxon>Malvaceae</taxon>
        <taxon>Malvoideae</taxon>
        <taxon>Gossypium</taxon>
    </lineage>
</organism>
<dbReference type="Proteomes" id="UP001358586">
    <property type="component" value="Chromosome 1"/>
</dbReference>
<protein>
    <submittedName>
        <fullName evidence="2">Uncharacterized protein</fullName>
    </submittedName>
</protein>
<comment type="caution">
    <text evidence="2">The sequence shown here is derived from an EMBL/GenBank/DDBJ whole genome shotgun (WGS) entry which is preliminary data.</text>
</comment>
<sequence>MLAIRRLTFLLLVQGFSYGIPVFTKMFQGSLSIEEDELDLDSNLEDGGKDIMKIPTVSINKEWKNQL</sequence>
<name>A0ABR0R563_GOSAR</name>
<evidence type="ECO:0000313" key="2">
    <source>
        <dbReference type="EMBL" id="KAK5846715.1"/>
    </source>
</evidence>
<evidence type="ECO:0000256" key="1">
    <source>
        <dbReference type="SAM" id="SignalP"/>
    </source>
</evidence>
<accession>A0ABR0R563</accession>
<gene>
    <name evidence="2" type="ORF">PVK06_003012</name>
</gene>
<keyword evidence="1" id="KW-0732">Signal</keyword>
<feature type="chain" id="PRO_5047442721" evidence="1">
    <location>
        <begin position="20"/>
        <end position="67"/>
    </location>
</feature>
<evidence type="ECO:0000313" key="3">
    <source>
        <dbReference type="Proteomes" id="UP001358586"/>
    </source>
</evidence>
<keyword evidence="3" id="KW-1185">Reference proteome</keyword>
<feature type="signal peptide" evidence="1">
    <location>
        <begin position="1"/>
        <end position="19"/>
    </location>
</feature>